<dbReference type="AlphaFoldDB" id="A0A7S1SCH5"/>
<sequence length="228" mass="25254">MLAARQSMAVALLALCAVGSSKDLGDEFAAIQGKTTVKEVHPLAAAGAQPGVKKLNVTLGIRSLYVMDRVSIETTMTCHNVSKLDDDAFLSETKCHGTTEDTMLIHYSEHKSLMMEESMMTIDGSAWIFQDKYKIDKTCHACGETCNITVGGISWLQKLPECWNRTRYDNGHDLPLEVPLKLFEQVVVPFSAAWDTTIFEAETTSAGSKPEFETFHYSILMYGGWPDM</sequence>
<organism evidence="2">
    <name type="scientific">Alexandrium catenella</name>
    <name type="common">Red tide dinoflagellate</name>
    <name type="synonym">Gonyaulax catenella</name>
    <dbReference type="NCBI Taxonomy" id="2925"/>
    <lineage>
        <taxon>Eukaryota</taxon>
        <taxon>Sar</taxon>
        <taxon>Alveolata</taxon>
        <taxon>Dinophyceae</taxon>
        <taxon>Gonyaulacales</taxon>
        <taxon>Pyrocystaceae</taxon>
        <taxon>Alexandrium</taxon>
    </lineage>
</organism>
<dbReference type="EMBL" id="HBGE01113414">
    <property type="protein sequence ID" value="CAD9190875.1"/>
    <property type="molecule type" value="Transcribed_RNA"/>
</dbReference>
<reference evidence="2" key="1">
    <citation type="submission" date="2021-01" db="EMBL/GenBank/DDBJ databases">
        <authorList>
            <person name="Corre E."/>
            <person name="Pelletier E."/>
            <person name="Niang G."/>
            <person name="Scheremetjew M."/>
            <person name="Finn R."/>
            <person name="Kale V."/>
            <person name="Holt S."/>
            <person name="Cochrane G."/>
            <person name="Meng A."/>
            <person name="Brown T."/>
            <person name="Cohen L."/>
        </authorList>
    </citation>
    <scope>NUCLEOTIDE SEQUENCE</scope>
    <source>
        <strain evidence="2">OF101</strain>
    </source>
</reference>
<evidence type="ECO:0000256" key="1">
    <source>
        <dbReference type="SAM" id="SignalP"/>
    </source>
</evidence>
<protein>
    <submittedName>
        <fullName evidence="2">Uncharacterized protein</fullName>
    </submittedName>
</protein>
<accession>A0A7S1SCH5</accession>
<name>A0A7S1SCH5_ALECA</name>
<gene>
    <name evidence="2" type="ORF">ACAT0790_LOCUS67650</name>
</gene>
<proteinExistence type="predicted"/>
<feature type="chain" id="PRO_5030993440" evidence="1">
    <location>
        <begin position="22"/>
        <end position="228"/>
    </location>
</feature>
<keyword evidence="1" id="KW-0732">Signal</keyword>
<feature type="signal peptide" evidence="1">
    <location>
        <begin position="1"/>
        <end position="21"/>
    </location>
</feature>
<evidence type="ECO:0000313" key="2">
    <source>
        <dbReference type="EMBL" id="CAD9190875.1"/>
    </source>
</evidence>